<dbReference type="PANTHER" id="PTHR12213">
    <property type="entry name" value="CORRINOID ADENOSYLTRANSFERASE"/>
    <property type="match status" value="1"/>
</dbReference>
<feature type="region of interest" description="Disordered" evidence="5">
    <location>
        <begin position="1"/>
        <end position="23"/>
    </location>
</feature>
<dbReference type="GO" id="GO:0008817">
    <property type="term" value="F:corrinoid adenosyltransferase activity"/>
    <property type="evidence" value="ECO:0007669"/>
    <property type="project" value="UniProtKB-UniRule"/>
</dbReference>
<evidence type="ECO:0000256" key="3">
    <source>
        <dbReference type="ARBA" id="ARBA00022840"/>
    </source>
</evidence>
<comment type="caution">
    <text evidence="7">The sequence shown here is derived from an EMBL/GenBank/DDBJ whole genome shotgun (WGS) entry which is preliminary data.</text>
</comment>
<dbReference type="InterPro" id="IPR016030">
    <property type="entry name" value="CblAdoTrfase-like"/>
</dbReference>
<dbReference type="Gene3D" id="1.20.1200.10">
    <property type="entry name" value="Cobalamin adenosyltransferase-like"/>
    <property type="match status" value="1"/>
</dbReference>
<protein>
    <recommendedName>
        <fullName evidence="4">Corrinoid adenosyltransferase</fullName>
        <ecNumber evidence="4">2.5.1.17</ecNumber>
    </recommendedName>
    <alternativeName>
        <fullName evidence="4">Cob(II)alamin adenosyltransferase</fullName>
    </alternativeName>
    <alternativeName>
        <fullName evidence="4">Cob(II)yrinic acid a,c-diamide adenosyltransferase</fullName>
    </alternativeName>
    <alternativeName>
        <fullName evidence="4">Cobinamide/cobalamin adenosyltransferase</fullName>
    </alternativeName>
</protein>
<organism evidence="7 8">
    <name type="scientific">Candidatus Jorgensenbacteria bacterium GWA1_54_12</name>
    <dbReference type="NCBI Taxonomy" id="1798468"/>
    <lineage>
        <taxon>Bacteria</taxon>
        <taxon>Candidatus Joergenseniibacteriota</taxon>
    </lineage>
</organism>
<dbReference type="AlphaFoldDB" id="A0A1F6BLQ0"/>
<evidence type="ECO:0000313" key="7">
    <source>
        <dbReference type="EMBL" id="OGG37467.1"/>
    </source>
</evidence>
<dbReference type="NCBIfam" id="TIGR00636">
    <property type="entry name" value="PduO_Nterm"/>
    <property type="match status" value="1"/>
</dbReference>
<dbReference type="UniPathway" id="UPA00148">
    <property type="reaction ID" value="UER00233"/>
</dbReference>
<reference evidence="7 8" key="1">
    <citation type="journal article" date="2016" name="Nat. Commun.">
        <title>Thousands of microbial genomes shed light on interconnected biogeochemical processes in an aquifer system.</title>
        <authorList>
            <person name="Anantharaman K."/>
            <person name="Brown C.T."/>
            <person name="Hug L.A."/>
            <person name="Sharon I."/>
            <person name="Castelle C.J."/>
            <person name="Probst A.J."/>
            <person name="Thomas B.C."/>
            <person name="Singh A."/>
            <person name="Wilkins M.J."/>
            <person name="Karaoz U."/>
            <person name="Brodie E.L."/>
            <person name="Williams K.H."/>
            <person name="Hubbard S.S."/>
            <person name="Banfield J.F."/>
        </authorList>
    </citation>
    <scope>NUCLEOTIDE SEQUENCE [LARGE SCALE GENOMIC DNA]</scope>
</reference>
<accession>A0A1F6BLQ0</accession>
<dbReference type="Pfam" id="PF01923">
    <property type="entry name" value="Cob_adeno_trans"/>
    <property type="match status" value="1"/>
</dbReference>
<proteinExistence type="inferred from homology"/>
<feature type="domain" description="Cobalamin adenosyltransferase-like" evidence="6">
    <location>
        <begin position="3"/>
        <end position="163"/>
    </location>
</feature>
<evidence type="ECO:0000256" key="2">
    <source>
        <dbReference type="ARBA" id="ARBA00022741"/>
    </source>
</evidence>
<evidence type="ECO:0000313" key="8">
    <source>
        <dbReference type="Proteomes" id="UP000176273"/>
    </source>
</evidence>
<dbReference type="STRING" id="1798468.A2110_02605"/>
<evidence type="ECO:0000259" key="6">
    <source>
        <dbReference type="Pfam" id="PF01923"/>
    </source>
</evidence>
<keyword evidence="2 4" id="KW-0547">Nucleotide-binding</keyword>
<dbReference type="SUPFAM" id="SSF89028">
    <property type="entry name" value="Cobalamin adenosyltransferase-like"/>
    <property type="match status" value="1"/>
</dbReference>
<dbReference type="EMBL" id="MFKH01000010">
    <property type="protein sequence ID" value="OGG37467.1"/>
    <property type="molecule type" value="Genomic_DNA"/>
</dbReference>
<comment type="catalytic activity">
    <reaction evidence="4">
        <text>2 cob(II)yrinate a,c diamide + reduced [electron-transfer flavoprotein] + 2 ATP = 2 adenosylcob(III)yrinate a,c-diamide + 2 triphosphate + oxidized [electron-transfer flavoprotein] + 3 H(+)</text>
        <dbReference type="Rhea" id="RHEA:11528"/>
        <dbReference type="Rhea" id="RHEA-COMP:10685"/>
        <dbReference type="Rhea" id="RHEA-COMP:10686"/>
        <dbReference type="ChEBI" id="CHEBI:15378"/>
        <dbReference type="ChEBI" id="CHEBI:18036"/>
        <dbReference type="ChEBI" id="CHEBI:30616"/>
        <dbReference type="ChEBI" id="CHEBI:57692"/>
        <dbReference type="ChEBI" id="CHEBI:58307"/>
        <dbReference type="ChEBI" id="CHEBI:58503"/>
        <dbReference type="ChEBI" id="CHEBI:58537"/>
        <dbReference type="EC" id="2.5.1.17"/>
    </reaction>
</comment>
<comment type="similarity">
    <text evidence="4">Belongs to the Cob(I)alamin adenosyltransferase family.</text>
</comment>
<evidence type="ECO:0000256" key="1">
    <source>
        <dbReference type="ARBA" id="ARBA00022679"/>
    </source>
</evidence>
<dbReference type="GO" id="GO:0009236">
    <property type="term" value="P:cobalamin biosynthetic process"/>
    <property type="evidence" value="ECO:0007669"/>
    <property type="project" value="UniProtKB-UniRule"/>
</dbReference>
<sequence length="178" mass="19457">MYYTGKGDKGTTSLGGGKPAGKHAPTVSALGAVDELNSITGLCRARAEREDREIADILKEVQHRLFTLQSAIAGSGKEITDEHVSWAEGVIRRTESEFPPIRSFVLPGATELSALLDIARTVTRRAERETAMLCKIEHLSFCDGVLPSFINRLSSLFYVLARLAAHRGGVSEDKPEYR</sequence>
<comment type="pathway">
    <text evidence="4">Cofactor biosynthesis; adenosylcobalamin biosynthesis; adenosylcobalamin from cob(II)yrinate a,c-diamide: step 2/7.</text>
</comment>
<keyword evidence="4" id="KW-0169">Cobalamin biosynthesis</keyword>
<dbReference type="PANTHER" id="PTHR12213:SF0">
    <property type="entry name" value="CORRINOID ADENOSYLTRANSFERASE MMAB"/>
    <property type="match status" value="1"/>
</dbReference>
<dbReference type="Proteomes" id="UP000176273">
    <property type="component" value="Unassembled WGS sequence"/>
</dbReference>
<dbReference type="InterPro" id="IPR036451">
    <property type="entry name" value="CblAdoTrfase-like_sf"/>
</dbReference>
<comment type="catalytic activity">
    <reaction evidence="4">
        <text>2 cob(II)alamin + reduced [electron-transfer flavoprotein] + 2 ATP = 2 adenosylcob(III)alamin + 2 triphosphate + oxidized [electron-transfer flavoprotein] + 3 H(+)</text>
        <dbReference type="Rhea" id="RHEA:28671"/>
        <dbReference type="Rhea" id="RHEA-COMP:10685"/>
        <dbReference type="Rhea" id="RHEA-COMP:10686"/>
        <dbReference type="ChEBI" id="CHEBI:15378"/>
        <dbReference type="ChEBI" id="CHEBI:16304"/>
        <dbReference type="ChEBI" id="CHEBI:18036"/>
        <dbReference type="ChEBI" id="CHEBI:18408"/>
        <dbReference type="ChEBI" id="CHEBI:30616"/>
        <dbReference type="ChEBI" id="CHEBI:57692"/>
        <dbReference type="ChEBI" id="CHEBI:58307"/>
        <dbReference type="EC" id="2.5.1.17"/>
    </reaction>
</comment>
<dbReference type="EC" id="2.5.1.17" evidence="4"/>
<keyword evidence="1 4" id="KW-0808">Transferase</keyword>
<evidence type="ECO:0000256" key="4">
    <source>
        <dbReference type="RuleBase" id="RU366026"/>
    </source>
</evidence>
<keyword evidence="3 4" id="KW-0067">ATP-binding</keyword>
<evidence type="ECO:0000256" key="5">
    <source>
        <dbReference type="SAM" id="MobiDB-lite"/>
    </source>
</evidence>
<dbReference type="InterPro" id="IPR029499">
    <property type="entry name" value="PduO-typ"/>
</dbReference>
<dbReference type="GO" id="GO:0005524">
    <property type="term" value="F:ATP binding"/>
    <property type="evidence" value="ECO:0007669"/>
    <property type="project" value="UniProtKB-UniRule"/>
</dbReference>
<gene>
    <name evidence="7" type="ORF">A2110_02605</name>
</gene>
<name>A0A1F6BLQ0_9BACT</name>